<sequence length="67" mass="7102">MSRIAEGKLFGILCFEEIGYLKSLPGVSVKSRQGFYPRSSSSPIEGTTAAVRSAYPVFVASICNGGI</sequence>
<evidence type="ECO:0000313" key="2">
    <source>
        <dbReference type="Proteomes" id="UP001605036"/>
    </source>
</evidence>
<name>A0ABD1YUV1_9MARC</name>
<evidence type="ECO:0000313" key="1">
    <source>
        <dbReference type="EMBL" id="KAL2633142.1"/>
    </source>
</evidence>
<dbReference type="AlphaFoldDB" id="A0ABD1YUV1"/>
<protein>
    <submittedName>
        <fullName evidence="1">Uncharacterized protein</fullName>
    </submittedName>
</protein>
<reference evidence="1 2" key="1">
    <citation type="submission" date="2024-09" db="EMBL/GenBank/DDBJ databases">
        <title>Chromosome-scale assembly of Riccia fluitans.</title>
        <authorList>
            <person name="Paukszto L."/>
            <person name="Sawicki J."/>
            <person name="Karawczyk K."/>
            <person name="Piernik-Szablinska J."/>
            <person name="Szczecinska M."/>
            <person name="Mazdziarz M."/>
        </authorList>
    </citation>
    <scope>NUCLEOTIDE SEQUENCE [LARGE SCALE GENOMIC DNA]</scope>
    <source>
        <strain evidence="1">Rf_01</strain>
        <tissue evidence="1">Aerial parts of the thallus</tissue>
    </source>
</reference>
<proteinExistence type="predicted"/>
<dbReference type="Proteomes" id="UP001605036">
    <property type="component" value="Unassembled WGS sequence"/>
</dbReference>
<dbReference type="EMBL" id="JBHFFA010000003">
    <property type="protein sequence ID" value="KAL2633142.1"/>
    <property type="molecule type" value="Genomic_DNA"/>
</dbReference>
<gene>
    <name evidence="1" type="ORF">R1flu_004621</name>
</gene>
<organism evidence="1 2">
    <name type="scientific">Riccia fluitans</name>
    <dbReference type="NCBI Taxonomy" id="41844"/>
    <lineage>
        <taxon>Eukaryota</taxon>
        <taxon>Viridiplantae</taxon>
        <taxon>Streptophyta</taxon>
        <taxon>Embryophyta</taxon>
        <taxon>Marchantiophyta</taxon>
        <taxon>Marchantiopsida</taxon>
        <taxon>Marchantiidae</taxon>
        <taxon>Marchantiales</taxon>
        <taxon>Ricciaceae</taxon>
        <taxon>Riccia</taxon>
    </lineage>
</organism>
<accession>A0ABD1YUV1</accession>
<comment type="caution">
    <text evidence="1">The sequence shown here is derived from an EMBL/GenBank/DDBJ whole genome shotgun (WGS) entry which is preliminary data.</text>
</comment>
<keyword evidence="2" id="KW-1185">Reference proteome</keyword>